<evidence type="ECO:0000313" key="12">
    <source>
        <dbReference type="EMBL" id="CAR22284.1"/>
    </source>
</evidence>
<evidence type="ECO:0000256" key="5">
    <source>
        <dbReference type="ARBA" id="ARBA00022963"/>
    </source>
</evidence>
<dbReference type="GO" id="GO:0051209">
    <property type="term" value="P:release of sequestered calcium ion into cytosol"/>
    <property type="evidence" value="ECO:0007669"/>
    <property type="project" value="TreeGrafter"/>
</dbReference>
<dbReference type="InterPro" id="IPR018247">
    <property type="entry name" value="EF_Hand_1_Ca_BS"/>
</dbReference>
<evidence type="ECO:0000256" key="9">
    <source>
        <dbReference type="SAM" id="MobiDB-lite"/>
    </source>
</evidence>
<dbReference type="InterPro" id="IPR001192">
    <property type="entry name" value="PI-PLC_fam"/>
</dbReference>
<organism evidence="12 13">
    <name type="scientific">Lachancea thermotolerans (strain ATCC 56472 / CBS 6340 / NRRL Y-8284)</name>
    <name type="common">Yeast</name>
    <name type="synonym">Kluyveromyces thermotolerans</name>
    <dbReference type="NCBI Taxonomy" id="559295"/>
    <lineage>
        <taxon>Eukaryota</taxon>
        <taxon>Fungi</taxon>
        <taxon>Dikarya</taxon>
        <taxon>Ascomycota</taxon>
        <taxon>Saccharomycotina</taxon>
        <taxon>Saccharomycetes</taxon>
        <taxon>Saccharomycetales</taxon>
        <taxon>Saccharomycetaceae</taxon>
        <taxon>Lachancea</taxon>
    </lineage>
</organism>
<dbReference type="EC" id="3.1.4.11" evidence="2 8"/>
<feature type="domain" description="PI-PLC Y-box" evidence="10">
    <location>
        <begin position="577"/>
        <end position="692"/>
    </location>
</feature>
<proteinExistence type="predicted"/>
<dbReference type="eggNOG" id="KOG0169">
    <property type="taxonomic scope" value="Eukaryota"/>
</dbReference>
<dbReference type="GO" id="GO:0048015">
    <property type="term" value="P:phosphatidylinositol-mediated signaling"/>
    <property type="evidence" value="ECO:0007669"/>
    <property type="project" value="TreeGrafter"/>
</dbReference>
<dbReference type="PANTHER" id="PTHR10336:SF36">
    <property type="entry name" value="1-PHOSPHATIDYLINOSITOL 4,5-BISPHOSPHATE PHOSPHODIESTERASE BETA-4"/>
    <property type="match status" value="1"/>
</dbReference>
<evidence type="ECO:0000259" key="11">
    <source>
        <dbReference type="PROSITE" id="PS50222"/>
    </source>
</evidence>
<dbReference type="OMA" id="HWQREMS"/>
<dbReference type="KEGG" id="lth:KLTH0C11660g"/>
<evidence type="ECO:0000256" key="8">
    <source>
        <dbReference type="RuleBase" id="RU361133"/>
    </source>
</evidence>
<dbReference type="InterPro" id="IPR011992">
    <property type="entry name" value="EF-hand-dom_pair"/>
</dbReference>
<protein>
    <recommendedName>
        <fullName evidence="2 8">Phosphoinositide phospholipase C</fullName>
        <ecNumber evidence="2 8">3.1.4.11</ecNumber>
    </recommendedName>
</protein>
<dbReference type="PROSITE" id="PS50007">
    <property type="entry name" value="PIPLC_X_DOMAIN"/>
    <property type="match status" value="1"/>
</dbReference>
<dbReference type="Gene3D" id="2.60.40.150">
    <property type="entry name" value="C2 domain"/>
    <property type="match status" value="1"/>
</dbReference>
<dbReference type="InParanoid" id="C5DES3"/>
<gene>
    <name evidence="12" type="ordered locus">KLTH0C11660g</name>
</gene>
<dbReference type="GO" id="GO:0005509">
    <property type="term" value="F:calcium ion binding"/>
    <property type="evidence" value="ECO:0007669"/>
    <property type="project" value="InterPro"/>
</dbReference>
<dbReference type="OrthoDB" id="269822at2759"/>
<evidence type="ECO:0000256" key="3">
    <source>
        <dbReference type="ARBA" id="ARBA00022801"/>
    </source>
</evidence>
<dbReference type="InterPro" id="IPR035892">
    <property type="entry name" value="C2_domain_sf"/>
</dbReference>
<dbReference type="InterPro" id="IPR011993">
    <property type="entry name" value="PH-like_dom_sf"/>
</dbReference>
<keyword evidence="6 8" id="KW-0443">Lipid metabolism</keyword>
<dbReference type="PROSITE" id="PS00018">
    <property type="entry name" value="EF_HAND_1"/>
    <property type="match status" value="1"/>
</dbReference>
<comment type="cofactor">
    <cofactor evidence="1">
        <name>Ca(2+)</name>
        <dbReference type="ChEBI" id="CHEBI:29108"/>
    </cofactor>
</comment>
<keyword evidence="4" id="KW-0106">Calcium</keyword>
<dbReference type="EMBL" id="CU928167">
    <property type="protein sequence ID" value="CAR22284.1"/>
    <property type="molecule type" value="Genomic_DNA"/>
</dbReference>
<dbReference type="PRINTS" id="PR00390">
    <property type="entry name" value="PHPHLIPASEC"/>
</dbReference>
<comment type="catalytic activity">
    <reaction evidence="8">
        <text>a 1,2-diacyl-sn-glycero-3-phospho-(1D-myo-inositol-4,5-bisphosphate) + H2O = 1D-myo-inositol 1,4,5-trisphosphate + a 1,2-diacyl-sn-glycerol + H(+)</text>
        <dbReference type="Rhea" id="RHEA:33179"/>
        <dbReference type="ChEBI" id="CHEBI:15377"/>
        <dbReference type="ChEBI" id="CHEBI:15378"/>
        <dbReference type="ChEBI" id="CHEBI:17815"/>
        <dbReference type="ChEBI" id="CHEBI:58456"/>
        <dbReference type="ChEBI" id="CHEBI:203600"/>
        <dbReference type="EC" id="3.1.4.11"/>
    </reaction>
</comment>
<dbReference type="SMART" id="SM00239">
    <property type="entry name" value="C2"/>
    <property type="match status" value="1"/>
</dbReference>
<dbReference type="SUPFAM" id="SSF51695">
    <property type="entry name" value="PLC-like phosphodiesterases"/>
    <property type="match status" value="1"/>
</dbReference>
<evidence type="ECO:0000256" key="2">
    <source>
        <dbReference type="ARBA" id="ARBA00012368"/>
    </source>
</evidence>
<dbReference type="SUPFAM" id="SSF49562">
    <property type="entry name" value="C2 domain (Calcium/lipid-binding domain, CaLB)"/>
    <property type="match status" value="1"/>
</dbReference>
<dbReference type="GeneID" id="8291609"/>
<reference evidence="12 13" key="1">
    <citation type="journal article" date="2009" name="Genome Res.">
        <title>Comparative genomics of protoploid Saccharomycetaceae.</title>
        <authorList>
            <consortium name="The Genolevures Consortium"/>
            <person name="Souciet J.-L."/>
            <person name="Dujon B."/>
            <person name="Gaillardin C."/>
            <person name="Johnston M."/>
            <person name="Baret P.V."/>
            <person name="Cliften P."/>
            <person name="Sherman D.J."/>
            <person name="Weissenbach J."/>
            <person name="Westhof E."/>
            <person name="Wincker P."/>
            <person name="Jubin C."/>
            <person name="Poulain J."/>
            <person name="Barbe V."/>
            <person name="Segurens B."/>
            <person name="Artiguenave F."/>
            <person name="Anthouard V."/>
            <person name="Vacherie B."/>
            <person name="Val M.-E."/>
            <person name="Fulton R.S."/>
            <person name="Minx P."/>
            <person name="Wilson R."/>
            <person name="Durrens P."/>
            <person name="Jean G."/>
            <person name="Marck C."/>
            <person name="Martin T."/>
            <person name="Nikolski M."/>
            <person name="Rolland T."/>
            <person name="Seret M.-L."/>
            <person name="Casaregola S."/>
            <person name="Despons L."/>
            <person name="Fairhead C."/>
            <person name="Fischer G."/>
            <person name="Lafontaine I."/>
            <person name="Leh V."/>
            <person name="Lemaire M."/>
            <person name="de Montigny J."/>
            <person name="Neuveglise C."/>
            <person name="Thierry A."/>
            <person name="Blanc-Lenfle I."/>
            <person name="Bleykasten C."/>
            <person name="Diffels J."/>
            <person name="Fritsch E."/>
            <person name="Frangeul L."/>
            <person name="Goeffon A."/>
            <person name="Jauniaux N."/>
            <person name="Kachouri-Lafond R."/>
            <person name="Payen C."/>
            <person name="Potier S."/>
            <person name="Pribylova L."/>
            <person name="Ozanne C."/>
            <person name="Richard G.-F."/>
            <person name="Sacerdot C."/>
            <person name="Straub M.-L."/>
            <person name="Talla E."/>
        </authorList>
    </citation>
    <scope>NUCLEOTIDE SEQUENCE [LARGE SCALE GENOMIC DNA]</scope>
    <source>
        <strain evidence="13">ATCC 56472 / CBS 6340 / NRRL Y-8284</strain>
    </source>
</reference>
<dbReference type="InterPro" id="IPR017946">
    <property type="entry name" value="PLC-like_Pdiesterase_TIM-brl"/>
</dbReference>
<dbReference type="PROSITE" id="PS50222">
    <property type="entry name" value="EF_HAND_2"/>
    <property type="match status" value="1"/>
</dbReference>
<dbReference type="InterPro" id="IPR001711">
    <property type="entry name" value="PLipase_C_Pinositol-sp_Y"/>
</dbReference>
<dbReference type="Gene3D" id="3.20.20.190">
    <property type="entry name" value="Phosphatidylinositol (PI) phosphodiesterase"/>
    <property type="match status" value="1"/>
</dbReference>
<evidence type="ECO:0000259" key="10">
    <source>
        <dbReference type="PROSITE" id="PS50008"/>
    </source>
</evidence>
<accession>C5DES3</accession>
<feature type="region of interest" description="Disordered" evidence="9">
    <location>
        <begin position="528"/>
        <end position="551"/>
    </location>
</feature>
<evidence type="ECO:0000256" key="4">
    <source>
        <dbReference type="ARBA" id="ARBA00022837"/>
    </source>
</evidence>
<dbReference type="SMART" id="SM00148">
    <property type="entry name" value="PLCXc"/>
    <property type="match status" value="1"/>
</dbReference>
<dbReference type="Pfam" id="PF00388">
    <property type="entry name" value="PI-PLC-X"/>
    <property type="match status" value="1"/>
</dbReference>
<dbReference type="CDD" id="cd00275">
    <property type="entry name" value="C2_PLC_like"/>
    <property type="match status" value="1"/>
</dbReference>
<keyword evidence="3 8" id="KW-0378">Hydrolase</keyword>
<dbReference type="PROSITE" id="PS50008">
    <property type="entry name" value="PIPLC_Y_DOMAIN"/>
    <property type="match status" value="1"/>
</dbReference>
<keyword evidence="5 8" id="KW-0442">Lipid degradation</keyword>
<dbReference type="HOGENOM" id="CLU_002738_1_2_1"/>
<dbReference type="GO" id="GO:0016042">
    <property type="term" value="P:lipid catabolic process"/>
    <property type="evidence" value="ECO:0007669"/>
    <property type="project" value="UniProtKB-KW"/>
</dbReference>
<dbReference type="Pfam" id="PF09279">
    <property type="entry name" value="EF-hand_like"/>
    <property type="match status" value="1"/>
</dbReference>
<feature type="compositionally biased region" description="Low complexity" evidence="9">
    <location>
        <begin position="536"/>
        <end position="546"/>
    </location>
</feature>
<dbReference type="InterPro" id="IPR037755">
    <property type="entry name" value="Plc1_PH"/>
</dbReference>
<dbReference type="InterPro" id="IPR000909">
    <property type="entry name" value="PLipase_C_PInositol-sp_X_dom"/>
</dbReference>
<dbReference type="CDD" id="cd08598">
    <property type="entry name" value="PI-PLC1c_yeast"/>
    <property type="match status" value="1"/>
</dbReference>
<name>C5DES3_LACTC</name>
<dbReference type="Pfam" id="PF00387">
    <property type="entry name" value="PI-PLC-Y"/>
    <property type="match status" value="1"/>
</dbReference>
<feature type="domain" description="EF-hand" evidence="11">
    <location>
        <begin position="275"/>
        <end position="310"/>
    </location>
</feature>
<dbReference type="GO" id="GO:0004435">
    <property type="term" value="F:phosphatidylinositol-4,5-bisphosphate phospholipase C activity"/>
    <property type="evidence" value="ECO:0007669"/>
    <property type="project" value="UniProtKB-EC"/>
</dbReference>
<keyword evidence="13" id="KW-1185">Reference proteome</keyword>
<dbReference type="InterPro" id="IPR015359">
    <property type="entry name" value="PLC_EF-hand-like"/>
</dbReference>
<dbReference type="Gene3D" id="1.10.238.10">
    <property type="entry name" value="EF-hand"/>
    <property type="match status" value="2"/>
</dbReference>
<keyword evidence="7" id="KW-0807">Transducer</keyword>
<dbReference type="CDD" id="cd13360">
    <property type="entry name" value="PH_PLC_fungal"/>
    <property type="match status" value="1"/>
</dbReference>
<dbReference type="PANTHER" id="PTHR10336">
    <property type="entry name" value="PHOSPHOINOSITIDE-SPECIFIC PHOSPHOLIPASE C FAMILY PROTEIN"/>
    <property type="match status" value="1"/>
</dbReference>
<dbReference type="SMART" id="SM00149">
    <property type="entry name" value="PLCYc"/>
    <property type="match status" value="1"/>
</dbReference>
<dbReference type="STRING" id="559295.C5DES3"/>
<dbReference type="InterPro" id="IPR002048">
    <property type="entry name" value="EF_hand_dom"/>
</dbReference>
<dbReference type="Proteomes" id="UP000002036">
    <property type="component" value="Chromosome C"/>
</dbReference>
<sequence>MSNDAFATSLHGDEIITGQHVRQQPWIKSTDESKLVLLNENCARYTSNSVKGSPPQRSVKSSFRRILRRTTNYIPRSKAQKNPAFLGPMTYNQAYLSRNVEKANQFARDEGLLRDMYHRLQVGIYMTKITRKKQVDHVFTINDGMLSWRESKSIDLDTIKDVRCGEMAKNYIEDYKASPSTARLWITIIYQVSSKFRALHVVARNLDDLECFYLGIVNLVDSRRNLMKSIKNPEDDMFANIHWHASVSSEKCAESVEVLSFNDVKTLCSKFSIFCSDVYLREVFNTADANSNGLLNFTEFQKFVKLLKERKELSRIWLNITNGEAMLTLEGFGRFVRQAQHEEINSETVFKEFNKFKQDNCLMSLDGFQKYLSSQPYLRDVDMDYSMPINKYFISSSHNTYLQGKQLGESPTVETYIHALQQGCRCIEIDIWDGEDGPVVCHGKLTGSLPLQNVIRVVRKYAFMTSPYPLILSLEIHCKPVNQLVTERILRDLLGDQIYHGSENGRLVSPSKLKHKFLIKVKKSSTVRATPDDEPTSSTSASSSYDSEIDSQKTTGRRLSISKKIHVIESLVAASAIHGVKFRNFSLPESKVPNHCFSLSEKKLDNLGKDEAQRLAIDKHNRRFLMRVYPHALRYRSSNFNPIRFWEAGVQMVATNWQTYDLGQQLNKAMFQLPLEESSLWHSGYVLKPSYLARDVNKTNEIEDLYASLKSKTMILSIEVLSAQLLPKPKTLKQKQSSYNFSVKLEVHSNMPVETFEVFNGVTTSESSGSTQCCKENGFTPTWEALFKVTLADTFFNFLLFTVKAGDTDLASCCLKVDYLRKGYRHVPLYSGSGERFIFSTLFLGVNYYYV</sequence>
<evidence type="ECO:0000313" key="13">
    <source>
        <dbReference type="Proteomes" id="UP000002036"/>
    </source>
</evidence>
<dbReference type="Gene3D" id="2.30.29.30">
    <property type="entry name" value="Pleckstrin-homology domain (PH domain)/Phosphotyrosine-binding domain (PTB)"/>
    <property type="match status" value="1"/>
</dbReference>
<dbReference type="RefSeq" id="XP_002552722.1">
    <property type="nucleotide sequence ID" value="XM_002552676.1"/>
</dbReference>
<dbReference type="InterPro" id="IPR000008">
    <property type="entry name" value="C2_dom"/>
</dbReference>
<evidence type="ECO:0000256" key="1">
    <source>
        <dbReference type="ARBA" id="ARBA00001913"/>
    </source>
</evidence>
<evidence type="ECO:0000256" key="6">
    <source>
        <dbReference type="ARBA" id="ARBA00023098"/>
    </source>
</evidence>
<dbReference type="SUPFAM" id="SSF47473">
    <property type="entry name" value="EF-hand"/>
    <property type="match status" value="1"/>
</dbReference>
<dbReference type="SUPFAM" id="SSF50729">
    <property type="entry name" value="PH domain-like"/>
    <property type="match status" value="1"/>
</dbReference>
<dbReference type="AlphaFoldDB" id="C5DES3"/>
<dbReference type="FunCoup" id="C5DES3">
    <property type="interactions" value="377"/>
</dbReference>
<evidence type="ECO:0000256" key="7">
    <source>
        <dbReference type="ARBA" id="ARBA00023224"/>
    </source>
</evidence>
<dbReference type="SMART" id="SM00054">
    <property type="entry name" value="EFh"/>
    <property type="match status" value="1"/>
</dbReference>